<dbReference type="CDD" id="cd06261">
    <property type="entry name" value="TM_PBP2"/>
    <property type="match status" value="1"/>
</dbReference>
<keyword evidence="2 7" id="KW-0813">Transport</keyword>
<evidence type="ECO:0000256" key="6">
    <source>
        <dbReference type="ARBA" id="ARBA00023136"/>
    </source>
</evidence>
<dbReference type="OrthoDB" id="9787837at2"/>
<name>A0A2K2FDU2_9CLOT</name>
<dbReference type="RefSeq" id="WP_103081664.1">
    <property type="nucleotide sequence ID" value="NZ_CP021850.1"/>
</dbReference>
<sequence>MNVGSFNIKVKEKAPIHGWNIDRIKKKLLGAGKTDGLLKKLITYALLLGIGFVYLYPLMFMIVNSLMDVSDLVNPTVRWVPTRMYFGNYRIAYKVLDASKTFGVSLVMAGLPALFQTACCAVVGYGFARFEFPLKRLWMLLLVITFIIPGQVTMVPRYMLFDAYGMINTPLPSMIPALLGQGIKSTIFVLVFYQFFHSYPKVLDEAGEIDGAGKLKIFLKIALPMSVPAIVVAFLFSFVWYWNETYLAGIFFGKTIQTLPMRLQSFVDSYNRLYPTSDGSAVNRLNESIRMAGTMLTIVPMLLMYTVLQKQFVESVDRAGITGE</sequence>
<feature type="transmembrane region" description="Helical" evidence="7">
    <location>
        <begin position="174"/>
        <end position="196"/>
    </location>
</feature>
<reference evidence="9 10" key="1">
    <citation type="submission" date="2017-06" db="EMBL/GenBank/DDBJ databases">
        <title>Investigating the central metabolism of Clostridium thermosuccinogenes.</title>
        <authorList>
            <person name="Koendjbiharie J.G."/>
            <person name="van Kranenburg R."/>
        </authorList>
    </citation>
    <scope>NUCLEOTIDE SEQUENCE [LARGE SCALE GENOMIC DNA]</scope>
    <source>
        <strain evidence="9 10">DSM 5806</strain>
    </source>
</reference>
<comment type="caution">
    <text evidence="9">The sequence shown here is derived from an EMBL/GenBank/DDBJ whole genome shotgun (WGS) entry which is preliminary data.</text>
</comment>
<feature type="transmembrane region" description="Helical" evidence="7">
    <location>
        <begin position="217"/>
        <end position="242"/>
    </location>
</feature>
<accession>A0A2K2FDU2</accession>
<dbReference type="Pfam" id="PF00528">
    <property type="entry name" value="BPD_transp_1"/>
    <property type="match status" value="1"/>
</dbReference>
<dbReference type="PROSITE" id="PS50928">
    <property type="entry name" value="ABC_TM1"/>
    <property type="match status" value="1"/>
</dbReference>
<dbReference type="AlphaFoldDB" id="A0A2K2FDU2"/>
<evidence type="ECO:0000256" key="3">
    <source>
        <dbReference type="ARBA" id="ARBA00022475"/>
    </source>
</evidence>
<dbReference type="GO" id="GO:0005886">
    <property type="term" value="C:plasma membrane"/>
    <property type="evidence" value="ECO:0007669"/>
    <property type="project" value="UniProtKB-SubCell"/>
</dbReference>
<keyword evidence="3" id="KW-1003">Cell membrane</keyword>
<protein>
    <submittedName>
        <fullName evidence="9">ABC transporter permease</fullName>
    </submittedName>
</protein>
<keyword evidence="6 7" id="KW-0472">Membrane</keyword>
<evidence type="ECO:0000256" key="2">
    <source>
        <dbReference type="ARBA" id="ARBA00022448"/>
    </source>
</evidence>
<comment type="subcellular location">
    <subcellularLocation>
        <location evidence="1 7">Cell membrane</location>
        <topology evidence="1 7">Multi-pass membrane protein</topology>
    </subcellularLocation>
</comment>
<dbReference type="InterPro" id="IPR000515">
    <property type="entry name" value="MetI-like"/>
</dbReference>
<keyword evidence="5 7" id="KW-1133">Transmembrane helix</keyword>
<dbReference type="InterPro" id="IPR035906">
    <property type="entry name" value="MetI-like_sf"/>
</dbReference>
<comment type="similarity">
    <text evidence="7">Belongs to the binding-protein-dependent transport system permease family.</text>
</comment>
<keyword evidence="10" id="KW-1185">Reference proteome</keyword>
<evidence type="ECO:0000256" key="7">
    <source>
        <dbReference type="RuleBase" id="RU363032"/>
    </source>
</evidence>
<dbReference type="EMBL" id="NIOJ01000024">
    <property type="protein sequence ID" value="PNT98832.1"/>
    <property type="molecule type" value="Genomic_DNA"/>
</dbReference>
<evidence type="ECO:0000256" key="1">
    <source>
        <dbReference type="ARBA" id="ARBA00004651"/>
    </source>
</evidence>
<dbReference type="PANTHER" id="PTHR43744:SF8">
    <property type="entry name" value="SN-GLYCEROL-3-PHOSPHATE TRANSPORT SYSTEM PERMEASE PROTEIN UGPE"/>
    <property type="match status" value="1"/>
</dbReference>
<evidence type="ECO:0000256" key="4">
    <source>
        <dbReference type="ARBA" id="ARBA00022692"/>
    </source>
</evidence>
<feature type="transmembrane region" description="Helical" evidence="7">
    <location>
        <begin position="137"/>
        <end position="154"/>
    </location>
</feature>
<feature type="transmembrane region" description="Helical" evidence="7">
    <location>
        <begin position="41"/>
        <end position="63"/>
    </location>
</feature>
<feature type="domain" description="ABC transmembrane type-1" evidence="8">
    <location>
        <begin position="102"/>
        <end position="308"/>
    </location>
</feature>
<dbReference type="Gene3D" id="1.10.3720.10">
    <property type="entry name" value="MetI-like"/>
    <property type="match status" value="1"/>
</dbReference>
<dbReference type="GO" id="GO:0055085">
    <property type="term" value="P:transmembrane transport"/>
    <property type="evidence" value="ECO:0007669"/>
    <property type="project" value="InterPro"/>
</dbReference>
<feature type="transmembrane region" description="Helical" evidence="7">
    <location>
        <begin position="102"/>
        <end position="125"/>
    </location>
</feature>
<evidence type="ECO:0000313" key="10">
    <source>
        <dbReference type="Proteomes" id="UP000236151"/>
    </source>
</evidence>
<feature type="transmembrane region" description="Helical" evidence="7">
    <location>
        <begin position="289"/>
        <end position="308"/>
    </location>
</feature>
<proteinExistence type="inferred from homology"/>
<gene>
    <name evidence="9" type="ORF">CDQ84_10335</name>
</gene>
<evidence type="ECO:0000259" key="8">
    <source>
        <dbReference type="PROSITE" id="PS50928"/>
    </source>
</evidence>
<evidence type="ECO:0000256" key="5">
    <source>
        <dbReference type="ARBA" id="ARBA00022989"/>
    </source>
</evidence>
<organism evidence="9 10">
    <name type="scientific">Clostridium thermosuccinogenes</name>
    <dbReference type="NCBI Taxonomy" id="84032"/>
    <lineage>
        <taxon>Bacteria</taxon>
        <taxon>Bacillati</taxon>
        <taxon>Bacillota</taxon>
        <taxon>Clostridia</taxon>
        <taxon>Eubacteriales</taxon>
        <taxon>Clostridiaceae</taxon>
        <taxon>Clostridium</taxon>
    </lineage>
</organism>
<dbReference type="Proteomes" id="UP000236151">
    <property type="component" value="Unassembled WGS sequence"/>
</dbReference>
<dbReference type="SUPFAM" id="SSF161098">
    <property type="entry name" value="MetI-like"/>
    <property type="match status" value="1"/>
</dbReference>
<keyword evidence="4 7" id="KW-0812">Transmembrane</keyword>
<evidence type="ECO:0000313" key="9">
    <source>
        <dbReference type="EMBL" id="PNT98832.1"/>
    </source>
</evidence>
<dbReference type="KEGG" id="cthd:CDO33_14400"/>
<dbReference type="PANTHER" id="PTHR43744">
    <property type="entry name" value="ABC TRANSPORTER PERMEASE PROTEIN MG189-RELATED-RELATED"/>
    <property type="match status" value="1"/>
</dbReference>